<proteinExistence type="predicted"/>
<evidence type="ECO:0000259" key="4">
    <source>
        <dbReference type="Pfam" id="PF07635"/>
    </source>
</evidence>
<name>A0A7M2X581_9BACT</name>
<evidence type="ECO:0000313" key="5">
    <source>
        <dbReference type="EMBL" id="QOV91950.1"/>
    </source>
</evidence>
<gene>
    <name evidence="5" type="ORF">IPV69_11590</name>
</gene>
<dbReference type="Pfam" id="PF07635">
    <property type="entry name" value="PSCyt1"/>
    <property type="match status" value="1"/>
</dbReference>
<reference evidence="5 6" key="1">
    <citation type="submission" date="2020-10" db="EMBL/GenBank/DDBJ databases">
        <title>Wide distribution of Phycisphaera-like planctomycetes from WD2101 soil group in peatlands and genome analysis of the first cultivated representative.</title>
        <authorList>
            <person name="Dedysh S.N."/>
            <person name="Beletsky A.V."/>
            <person name="Ivanova A."/>
            <person name="Kulichevskaya I.S."/>
            <person name="Suzina N.E."/>
            <person name="Philippov D.A."/>
            <person name="Rakitin A.L."/>
            <person name="Mardanov A.V."/>
            <person name="Ravin N.V."/>
        </authorList>
    </citation>
    <scope>NUCLEOTIDE SEQUENCE [LARGE SCALE GENOMIC DNA]</scope>
    <source>
        <strain evidence="5 6">M1803</strain>
    </source>
</reference>
<dbReference type="Pfam" id="PF07624">
    <property type="entry name" value="PSD2"/>
    <property type="match status" value="1"/>
</dbReference>
<evidence type="ECO:0000259" key="3">
    <source>
        <dbReference type="Pfam" id="PF07631"/>
    </source>
</evidence>
<dbReference type="InterPro" id="IPR013042">
    <property type="entry name" value="DUF1592"/>
</dbReference>
<dbReference type="Pfam" id="PF07627">
    <property type="entry name" value="PSCyt3"/>
    <property type="match status" value="1"/>
</dbReference>
<evidence type="ECO:0000259" key="2">
    <source>
        <dbReference type="Pfam" id="PF07627"/>
    </source>
</evidence>
<dbReference type="InterPro" id="IPR011429">
    <property type="entry name" value="Cyt_c_Planctomycete-type"/>
</dbReference>
<dbReference type="InterPro" id="IPR013039">
    <property type="entry name" value="DUF1588"/>
</dbReference>
<feature type="domain" description="DUF1592" evidence="3">
    <location>
        <begin position="315"/>
        <end position="433"/>
    </location>
</feature>
<evidence type="ECO:0000313" key="6">
    <source>
        <dbReference type="Proteomes" id="UP000593765"/>
    </source>
</evidence>
<feature type="domain" description="Cytochrome C Planctomycete-type" evidence="4">
    <location>
        <begin position="31"/>
        <end position="75"/>
    </location>
</feature>
<dbReference type="Proteomes" id="UP000593765">
    <property type="component" value="Chromosome"/>
</dbReference>
<dbReference type="AlphaFoldDB" id="A0A7M2X581"/>
<protein>
    <submittedName>
        <fullName evidence="5">DUF1588 domain-containing protein</fullName>
    </submittedName>
</protein>
<dbReference type="InterPro" id="IPR011478">
    <property type="entry name" value="DUF1585"/>
</dbReference>
<feature type="domain" description="DUF1585" evidence="1">
    <location>
        <begin position="628"/>
        <end position="696"/>
    </location>
</feature>
<dbReference type="RefSeq" id="WP_206295272.1">
    <property type="nucleotide sequence ID" value="NZ_CP063458.1"/>
</dbReference>
<feature type="domain" description="DUF1588" evidence="2">
    <location>
        <begin position="487"/>
        <end position="582"/>
    </location>
</feature>
<evidence type="ECO:0000259" key="1">
    <source>
        <dbReference type="Pfam" id="PF07624"/>
    </source>
</evidence>
<keyword evidence="6" id="KW-1185">Reference proteome</keyword>
<dbReference type="Pfam" id="PF07631">
    <property type="entry name" value="PSD4"/>
    <property type="match status" value="1"/>
</dbReference>
<accession>A0A7M2X581</accession>
<dbReference type="EMBL" id="CP063458">
    <property type="protein sequence ID" value="QOV91950.1"/>
    <property type="molecule type" value="Genomic_DNA"/>
</dbReference>
<sequence>MAAVAQSDKAGTTISLDPYETLIRPFMTAHCVKCHNAEKNKGEVRLDNLSVTGPGGTARWAAVRDQIRDGLMPPPKEPRPDTVTARRVVAWASALVGTEPSRLPNQGNLVPHELLFGSPAKPGEPPAARIWRLSPDAYMNLTNAWFKDAPGVSQPFTLTDDRGIRDYAGLYKTDEASTEILVRNAIAIVEAQTTQQFVVPQRFDKKNNVQPPPQIVANKNAVKDFLAIVDPAAPPTPPQLERAIATQFRMALGRVPTAAETTTYLEFYDRCLKTGDSPSAARTMLQAILLKSDVIFRQELGSSVSERDGRRMLVPMELARAISLTLGEKLDGTLVRAAEKGQLSTREQVEGHVRRMLAEGKSNTSRVPLFFREYFEYHRAPDVFKDKPKDAVYLPAVYVKDTDLLVAYVLQQDKDVFRALLTTPLTYYNARISNDNKERTNRVYIAEKNQPQPDKKTGIRPMHVEEIYGFTGGWSDQQPAPMPDETRIGVLMQPSWLAAWSTNFDNDPVRRGRWVRERLLGGTVPDLPIGVAAQVPDEPHHTFRERLRVTRAEGCWKCHQKMDELGLPFENFDHYGRFRTSESVLDTEATAKNMDKKGEPLGPVLRQAALVTTGTIADSGDPALDGPVRDPRDMLRRIAGSERPRQVFVRHAFRFFMGRNESLADAYVLQQADQAYLSSGGSFKALVTSLLTSDAFLYRAVEAKPAPR</sequence>
<organism evidence="5 6">
    <name type="scientific">Humisphaera borealis</name>
    <dbReference type="NCBI Taxonomy" id="2807512"/>
    <lineage>
        <taxon>Bacteria</taxon>
        <taxon>Pseudomonadati</taxon>
        <taxon>Planctomycetota</taxon>
        <taxon>Phycisphaerae</taxon>
        <taxon>Tepidisphaerales</taxon>
        <taxon>Tepidisphaeraceae</taxon>
        <taxon>Humisphaera</taxon>
    </lineage>
</organism>
<dbReference type="KEGG" id="hbs:IPV69_11590"/>